<feature type="domain" description="Cyclin-like" evidence="6">
    <location>
        <begin position="171"/>
        <end position="255"/>
    </location>
</feature>
<dbReference type="GO" id="GO:0051301">
    <property type="term" value="P:cell division"/>
    <property type="evidence" value="ECO:0007669"/>
    <property type="project" value="UniProtKB-KW"/>
</dbReference>
<feature type="domain" description="Cyclin C-terminal" evidence="7">
    <location>
        <begin position="264"/>
        <end position="384"/>
    </location>
</feature>
<gene>
    <name evidence="8" type="primary">g83</name>
    <name evidence="8" type="ORF">C2E20_0083</name>
</gene>
<dbReference type="PANTHER" id="PTHR10177">
    <property type="entry name" value="CYCLINS"/>
    <property type="match status" value="1"/>
</dbReference>
<evidence type="ECO:0000256" key="4">
    <source>
        <dbReference type="ARBA" id="ARBA00023306"/>
    </source>
</evidence>
<dbReference type="OrthoDB" id="5590282at2759"/>
<proteinExistence type="inferred from homology"/>
<evidence type="ECO:0000259" key="7">
    <source>
        <dbReference type="SMART" id="SM01332"/>
    </source>
</evidence>
<dbReference type="Proteomes" id="UP000239649">
    <property type="component" value="Unassembled WGS sequence"/>
</dbReference>
<comment type="similarity">
    <text evidence="1">Belongs to the cyclin family. Cyclin AB subfamily.</text>
</comment>
<evidence type="ECO:0000256" key="3">
    <source>
        <dbReference type="ARBA" id="ARBA00023127"/>
    </source>
</evidence>
<reference evidence="8 9" key="1">
    <citation type="journal article" date="2018" name="Plant J.">
        <title>Genome sequences of Chlorella sorokiniana UTEX 1602 and Micractinium conductrix SAG 241.80: implications to maltose excretion by a green alga.</title>
        <authorList>
            <person name="Arriola M.B."/>
            <person name="Velmurugan N."/>
            <person name="Zhang Y."/>
            <person name="Plunkett M.H."/>
            <person name="Hondzo H."/>
            <person name="Barney B.M."/>
        </authorList>
    </citation>
    <scope>NUCLEOTIDE SEQUENCE [LARGE SCALE GENOMIC DNA]</scope>
    <source>
        <strain evidence="8 9">SAG 241.80</strain>
    </source>
</reference>
<keyword evidence="3 5" id="KW-0195">Cyclin</keyword>
<dbReference type="AlphaFoldDB" id="A0A2P6VQ97"/>
<dbReference type="CDD" id="cd20506">
    <property type="entry name" value="CYCLIN_AtCycA-like_rpt2"/>
    <property type="match status" value="1"/>
</dbReference>
<sequence length="393" mass="44132">MQHGSLAVHAYGGNGKRVSERQEQVMEAGSKKRAAFEDITNGANALCGPELSNSGPVTSISCGYVQQHVLQQQQQQQPYAQGCGPAAPFPAGFGCGYAVQQRAAAAAPCRQQPHFVDIDAEDEDDPMACTTYVNEIFEYLRESEMKRRPTTTYMESVQSDINPMMRSILLDWLVEVGQEYRLNSDTLFLSAAYIDRYLSLVDVKRNRLQLVGVTAMLVASKYEEIYAPQVEEFCYITDNTYTREQVLEMERELLRVLDFDLTQPTIKTFLRRYIKAASGEIPLDVTFEFLCSYLAELTLMDYPMLNYLPSTIAASCVTVALWMLNKPSWTPTLTHYSGYAPRDLRHCAQAVHQLFVQAKTSSLPAARDKYASPKFAAVSQMGCADTLPDWMFV</sequence>
<dbReference type="Gene3D" id="1.10.472.10">
    <property type="entry name" value="Cyclin-like"/>
    <property type="match status" value="2"/>
</dbReference>
<evidence type="ECO:0000256" key="2">
    <source>
        <dbReference type="ARBA" id="ARBA00022618"/>
    </source>
</evidence>
<comment type="caution">
    <text evidence="8">The sequence shown here is derived from an EMBL/GenBank/DDBJ whole genome shotgun (WGS) entry which is preliminary data.</text>
</comment>
<name>A0A2P6VQ97_9CHLO</name>
<dbReference type="EMBL" id="LHPF02000001">
    <property type="protein sequence ID" value="PSC76235.1"/>
    <property type="molecule type" value="Genomic_DNA"/>
</dbReference>
<evidence type="ECO:0000256" key="1">
    <source>
        <dbReference type="ARBA" id="ARBA00006955"/>
    </source>
</evidence>
<evidence type="ECO:0000259" key="6">
    <source>
        <dbReference type="SMART" id="SM00385"/>
    </source>
</evidence>
<dbReference type="FunFam" id="1.10.472.10:FF:000013">
    <property type="entry name" value="Cyclin A1"/>
    <property type="match status" value="1"/>
</dbReference>
<evidence type="ECO:0000313" key="8">
    <source>
        <dbReference type="EMBL" id="PSC76235.1"/>
    </source>
</evidence>
<keyword evidence="2" id="KW-0132">Cell division</keyword>
<dbReference type="InterPro" id="IPR013763">
    <property type="entry name" value="Cyclin-like_dom"/>
</dbReference>
<dbReference type="InterPro" id="IPR039361">
    <property type="entry name" value="Cyclin"/>
</dbReference>
<accession>A0A2P6VQ97</accession>
<evidence type="ECO:0000313" key="9">
    <source>
        <dbReference type="Proteomes" id="UP000239649"/>
    </source>
</evidence>
<evidence type="ECO:0000256" key="5">
    <source>
        <dbReference type="RuleBase" id="RU000383"/>
    </source>
</evidence>
<keyword evidence="4" id="KW-0131">Cell cycle</keyword>
<dbReference type="InterPro" id="IPR036915">
    <property type="entry name" value="Cyclin-like_sf"/>
</dbReference>
<feature type="domain" description="Cyclin-like" evidence="6">
    <location>
        <begin position="268"/>
        <end position="353"/>
    </location>
</feature>
<protein>
    <submittedName>
        <fullName evidence="8">Cyclin-A1-4-like isoform X1</fullName>
    </submittedName>
</protein>
<organism evidence="8 9">
    <name type="scientific">Micractinium conductrix</name>
    <dbReference type="NCBI Taxonomy" id="554055"/>
    <lineage>
        <taxon>Eukaryota</taxon>
        <taxon>Viridiplantae</taxon>
        <taxon>Chlorophyta</taxon>
        <taxon>core chlorophytes</taxon>
        <taxon>Trebouxiophyceae</taxon>
        <taxon>Chlorellales</taxon>
        <taxon>Chlorellaceae</taxon>
        <taxon>Chlorella clade</taxon>
        <taxon>Micractinium</taxon>
    </lineage>
</organism>
<dbReference type="CDD" id="cd20504">
    <property type="entry name" value="CYCLIN_CCNA_rpt1"/>
    <property type="match status" value="1"/>
</dbReference>
<dbReference type="SMART" id="SM01332">
    <property type="entry name" value="Cyclin_C"/>
    <property type="match status" value="1"/>
</dbReference>
<dbReference type="Pfam" id="PF02984">
    <property type="entry name" value="Cyclin_C"/>
    <property type="match status" value="1"/>
</dbReference>
<dbReference type="FunFam" id="1.10.472.10:FF:000167">
    <property type="entry name" value="Mitotic cyclin 6"/>
    <property type="match status" value="1"/>
</dbReference>
<dbReference type="STRING" id="554055.A0A2P6VQ97"/>
<dbReference type="SUPFAM" id="SSF47954">
    <property type="entry name" value="Cyclin-like"/>
    <property type="match status" value="2"/>
</dbReference>
<dbReference type="InterPro" id="IPR006671">
    <property type="entry name" value="Cyclin_N"/>
</dbReference>
<dbReference type="InterPro" id="IPR004367">
    <property type="entry name" value="Cyclin_C-dom"/>
</dbReference>
<keyword evidence="9" id="KW-1185">Reference proteome</keyword>
<dbReference type="Pfam" id="PF00134">
    <property type="entry name" value="Cyclin_N"/>
    <property type="match status" value="1"/>
</dbReference>
<dbReference type="SMART" id="SM00385">
    <property type="entry name" value="CYCLIN"/>
    <property type="match status" value="2"/>
</dbReference>